<reference evidence="1" key="2">
    <citation type="journal article" date="2022" name="Res Sq">
        <title>Comparative Genomics Reveals Insights into the Divergent Evolution of Astigmatic Mites and Household Pest Adaptations.</title>
        <authorList>
            <person name="Xiong Q."/>
            <person name="Wan A.T.-Y."/>
            <person name="Liu X.-Y."/>
            <person name="Fung C.S.-H."/>
            <person name="Xiao X."/>
            <person name="Malainual N."/>
            <person name="Hou J."/>
            <person name="Wang L."/>
            <person name="Wang M."/>
            <person name="Yang K."/>
            <person name="Cui Y."/>
            <person name="Leung E."/>
            <person name="Nong W."/>
            <person name="Shin S.-K."/>
            <person name="Au S."/>
            <person name="Jeong K.Y."/>
            <person name="Chew F.T."/>
            <person name="Hui J."/>
            <person name="Leung T.F."/>
            <person name="Tungtrongchitr A."/>
            <person name="Zhong N."/>
            <person name="Liu Z."/>
            <person name="Tsui S."/>
        </authorList>
    </citation>
    <scope>NUCLEOTIDE SEQUENCE</scope>
    <source>
        <strain evidence="1">Derf</strain>
        <tissue evidence="1">Whole organism</tissue>
    </source>
</reference>
<dbReference type="EMBL" id="ASGP02000005">
    <property type="protein sequence ID" value="KAH9506785.1"/>
    <property type="molecule type" value="Genomic_DNA"/>
</dbReference>
<gene>
    <name evidence="1" type="ORF">DERF_011500</name>
</gene>
<dbReference type="Proteomes" id="UP000790347">
    <property type="component" value="Unassembled WGS sequence"/>
</dbReference>
<protein>
    <submittedName>
        <fullName evidence="1">Uncharacterized protein</fullName>
    </submittedName>
</protein>
<comment type="caution">
    <text evidence="1">The sequence shown here is derived from an EMBL/GenBank/DDBJ whole genome shotgun (WGS) entry which is preliminary data.</text>
</comment>
<evidence type="ECO:0000313" key="2">
    <source>
        <dbReference type="Proteomes" id="UP000790347"/>
    </source>
</evidence>
<keyword evidence="2" id="KW-1185">Reference proteome</keyword>
<proteinExistence type="predicted"/>
<name>A0A922KZK5_DERFA</name>
<dbReference type="AlphaFoldDB" id="A0A922KZK5"/>
<organism evidence="1 2">
    <name type="scientific">Dermatophagoides farinae</name>
    <name type="common">American house dust mite</name>
    <dbReference type="NCBI Taxonomy" id="6954"/>
    <lineage>
        <taxon>Eukaryota</taxon>
        <taxon>Metazoa</taxon>
        <taxon>Ecdysozoa</taxon>
        <taxon>Arthropoda</taxon>
        <taxon>Chelicerata</taxon>
        <taxon>Arachnida</taxon>
        <taxon>Acari</taxon>
        <taxon>Acariformes</taxon>
        <taxon>Sarcoptiformes</taxon>
        <taxon>Astigmata</taxon>
        <taxon>Psoroptidia</taxon>
        <taxon>Analgoidea</taxon>
        <taxon>Pyroglyphidae</taxon>
        <taxon>Dermatophagoidinae</taxon>
        <taxon>Dermatophagoides</taxon>
    </lineage>
</organism>
<sequence>MLQIPLHKALLFKSINCISRDQVSIPNGSMWILLLFVFRGFTMNARVVLLVLNCSNLSANCCAEVIRVNSFTGTLGTERIITERNIQSTILFTTWHGNMLFLLPPFSVEVGRGGNRQERAQPVDLHFGFEFYFHVDCGCAAESWPLDRNIVRAIVKGDSEDDIVFIKAKRLVTENDKV</sequence>
<evidence type="ECO:0000313" key="1">
    <source>
        <dbReference type="EMBL" id="KAH9506785.1"/>
    </source>
</evidence>
<accession>A0A922KZK5</accession>
<reference evidence="1" key="1">
    <citation type="submission" date="2013-05" db="EMBL/GenBank/DDBJ databases">
        <authorList>
            <person name="Yim A.K.Y."/>
            <person name="Chan T.F."/>
            <person name="Ji K.M."/>
            <person name="Liu X.Y."/>
            <person name="Zhou J.W."/>
            <person name="Li R.Q."/>
            <person name="Yang K.Y."/>
            <person name="Li J."/>
            <person name="Li M."/>
            <person name="Law P.T.W."/>
            <person name="Wu Y.L."/>
            <person name="Cai Z.L."/>
            <person name="Qin H."/>
            <person name="Bao Y."/>
            <person name="Leung R.K.K."/>
            <person name="Ng P.K.S."/>
            <person name="Zou J."/>
            <person name="Zhong X.J."/>
            <person name="Ran P.X."/>
            <person name="Zhong N.S."/>
            <person name="Liu Z.G."/>
            <person name="Tsui S.K.W."/>
        </authorList>
    </citation>
    <scope>NUCLEOTIDE SEQUENCE</scope>
    <source>
        <strain evidence="1">Derf</strain>
        <tissue evidence="1">Whole organism</tissue>
    </source>
</reference>